<dbReference type="PROSITE" id="PS50888">
    <property type="entry name" value="BHLH"/>
    <property type="match status" value="1"/>
</dbReference>
<dbReference type="Gene3D" id="4.10.280.10">
    <property type="entry name" value="Helix-loop-helix DNA-binding domain"/>
    <property type="match status" value="1"/>
</dbReference>
<feature type="compositionally biased region" description="Low complexity" evidence="5">
    <location>
        <begin position="10"/>
        <end position="20"/>
    </location>
</feature>
<evidence type="ECO:0000259" key="6">
    <source>
        <dbReference type="PROSITE" id="PS50888"/>
    </source>
</evidence>
<dbReference type="InterPro" id="IPR036638">
    <property type="entry name" value="HLH_DNA-bd_sf"/>
</dbReference>
<keyword evidence="4" id="KW-0539">Nucleus</keyword>
<dbReference type="OMA" id="NAQDSCH"/>
<dbReference type="PANTHER" id="PTHR46807:SF5">
    <property type="entry name" value="HELIX LOOP HELIX DNA-BINDING DOMAIN PROTEIN"/>
    <property type="match status" value="1"/>
</dbReference>
<dbReference type="SUPFAM" id="SSF47459">
    <property type="entry name" value="HLH, helix-loop-helix DNA-binding domain"/>
    <property type="match status" value="1"/>
</dbReference>
<evidence type="ECO:0000256" key="5">
    <source>
        <dbReference type="SAM" id="MobiDB-lite"/>
    </source>
</evidence>
<dbReference type="GO" id="GO:0010017">
    <property type="term" value="P:red or far-red light signaling pathway"/>
    <property type="evidence" value="ECO:0007669"/>
    <property type="project" value="UniProtKB-ARBA"/>
</dbReference>
<evidence type="ECO:0000256" key="2">
    <source>
        <dbReference type="ARBA" id="ARBA00023015"/>
    </source>
</evidence>
<name>A0A1J7I480_LUPAN</name>
<dbReference type="Gramene" id="OIW13442">
    <property type="protein sequence ID" value="OIW13442"/>
    <property type="gene ID" value="TanjilG_05332"/>
</dbReference>
<evidence type="ECO:0000313" key="8">
    <source>
        <dbReference type="Proteomes" id="UP000188354"/>
    </source>
</evidence>
<dbReference type="EMBL" id="CM007364">
    <property type="protein sequence ID" value="OIW13442.1"/>
    <property type="molecule type" value="Genomic_DNA"/>
</dbReference>
<dbReference type="InterPro" id="IPR011598">
    <property type="entry name" value="bHLH_dom"/>
</dbReference>
<dbReference type="Proteomes" id="UP000188354">
    <property type="component" value="Chromosome LG04"/>
</dbReference>
<dbReference type="GO" id="GO:0003700">
    <property type="term" value="F:DNA-binding transcription factor activity"/>
    <property type="evidence" value="ECO:0007669"/>
    <property type="project" value="InterPro"/>
</dbReference>
<dbReference type="AlphaFoldDB" id="A0A1J7I480"/>
<dbReference type="GO" id="GO:0046983">
    <property type="term" value="F:protein dimerization activity"/>
    <property type="evidence" value="ECO:0007669"/>
    <property type="project" value="InterPro"/>
</dbReference>
<evidence type="ECO:0000256" key="3">
    <source>
        <dbReference type="ARBA" id="ARBA00023163"/>
    </source>
</evidence>
<dbReference type="PANTHER" id="PTHR46807">
    <property type="entry name" value="TRANSCRIPTION FACTOR PIF3"/>
    <property type="match status" value="1"/>
</dbReference>
<keyword evidence="2" id="KW-0805">Transcription regulation</keyword>
<comment type="subcellular location">
    <subcellularLocation>
        <location evidence="1">Nucleus</location>
    </subcellularLocation>
</comment>
<dbReference type="InterPro" id="IPR047265">
    <property type="entry name" value="PIF1-like_bHLH"/>
</dbReference>
<keyword evidence="3" id="KW-0804">Transcription</keyword>
<feature type="domain" description="BHLH" evidence="6">
    <location>
        <begin position="282"/>
        <end position="331"/>
    </location>
</feature>
<protein>
    <recommendedName>
        <fullName evidence="6">BHLH domain-containing protein</fullName>
    </recommendedName>
</protein>
<evidence type="ECO:0000313" key="7">
    <source>
        <dbReference type="EMBL" id="OIW13442.1"/>
    </source>
</evidence>
<organism evidence="7 8">
    <name type="scientific">Lupinus angustifolius</name>
    <name type="common">Narrow-leaved blue lupine</name>
    <dbReference type="NCBI Taxonomy" id="3871"/>
    <lineage>
        <taxon>Eukaryota</taxon>
        <taxon>Viridiplantae</taxon>
        <taxon>Streptophyta</taxon>
        <taxon>Embryophyta</taxon>
        <taxon>Tracheophyta</taxon>
        <taxon>Spermatophyta</taxon>
        <taxon>Magnoliopsida</taxon>
        <taxon>eudicotyledons</taxon>
        <taxon>Gunneridae</taxon>
        <taxon>Pentapetalae</taxon>
        <taxon>rosids</taxon>
        <taxon>fabids</taxon>
        <taxon>Fabales</taxon>
        <taxon>Fabaceae</taxon>
        <taxon>Papilionoideae</taxon>
        <taxon>50 kb inversion clade</taxon>
        <taxon>genistoids sensu lato</taxon>
        <taxon>core genistoids</taxon>
        <taxon>Genisteae</taxon>
        <taxon>Lupinus</taxon>
    </lineage>
</organism>
<dbReference type="SMART" id="SM00353">
    <property type="entry name" value="HLH"/>
    <property type="match status" value="1"/>
</dbReference>
<accession>A0A1J7I480</accession>
<sequence>MEQGQITVQGGSSNSTPSNPSHRDEATCIITKRPRSNTVLTPSKDSDLSSSHSHQTNDQNNLQFSQYNKSYNKLEVEEFANIKQAKESTDNHLSTSPFKKPRMDDSNQVPKKLKYLGKCDQRPAKVNNFSNFLVPKVFIKSTQPAKKASLAELEEIEAGKVSNCVTGFQDHQTCLNANKSNKHVSLVARSDEEQPLDENSDAVDHNIAILRAKGKTKTNSSLYNEPLLPSSPVCSLEASNDPNFCIRKHEDSYESTYSSDNDEETEVKEKPYQEGNSVKRGRNVKIHNLYDKKGRDKMNKKMRILKELIPNCNKVDKASLLDDAIDYLKNLKLQLQIMSMGSGLCMPQMMLTQLSGAGMGFNPSTGINPWSIPQLTIPPLSNIKDNTLQNMFGTFSNQMPQIPIPQHAPNNFIPMMIGNNSSTQLVPTTIPTHMPKHVANSSQLKTLDISYLNAKDELCGINQAEVPLNHIPSYPFYFPINKEEKK</sequence>
<dbReference type="InterPro" id="IPR044273">
    <property type="entry name" value="PIF3-like"/>
</dbReference>
<dbReference type="GO" id="GO:0005634">
    <property type="term" value="C:nucleus"/>
    <property type="evidence" value="ECO:0007669"/>
    <property type="project" value="UniProtKB-SubCell"/>
</dbReference>
<evidence type="ECO:0000256" key="1">
    <source>
        <dbReference type="ARBA" id="ARBA00004123"/>
    </source>
</evidence>
<feature type="region of interest" description="Disordered" evidence="5">
    <location>
        <begin position="1"/>
        <end position="63"/>
    </location>
</feature>
<gene>
    <name evidence="7" type="ORF">TanjilG_05332</name>
</gene>
<dbReference type="STRING" id="3871.A0A1J7I480"/>
<dbReference type="CDD" id="cd11445">
    <property type="entry name" value="bHLH_AtPIF_like"/>
    <property type="match status" value="1"/>
</dbReference>
<feature type="region of interest" description="Disordered" evidence="5">
    <location>
        <begin position="85"/>
        <end position="107"/>
    </location>
</feature>
<keyword evidence="8" id="KW-1185">Reference proteome</keyword>
<dbReference type="Pfam" id="PF00010">
    <property type="entry name" value="HLH"/>
    <property type="match status" value="1"/>
</dbReference>
<evidence type="ECO:0000256" key="4">
    <source>
        <dbReference type="ARBA" id="ARBA00023242"/>
    </source>
</evidence>
<reference evidence="7 8" key="1">
    <citation type="journal article" date="2017" name="Plant Biotechnol. J.">
        <title>A comprehensive draft genome sequence for lupin (Lupinus angustifolius), an emerging health food: insights into plant-microbe interactions and legume evolution.</title>
        <authorList>
            <person name="Hane J.K."/>
            <person name="Ming Y."/>
            <person name="Kamphuis L.G."/>
            <person name="Nelson M.N."/>
            <person name="Garg G."/>
            <person name="Atkins C.A."/>
            <person name="Bayer P.E."/>
            <person name="Bravo A."/>
            <person name="Bringans S."/>
            <person name="Cannon S."/>
            <person name="Edwards D."/>
            <person name="Foley R."/>
            <person name="Gao L.L."/>
            <person name="Harrison M.J."/>
            <person name="Huang W."/>
            <person name="Hurgobin B."/>
            <person name="Li S."/>
            <person name="Liu C.W."/>
            <person name="McGrath A."/>
            <person name="Morahan G."/>
            <person name="Murray J."/>
            <person name="Weller J."/>
            <person name="Jian J."/>
            <person name="Singh K.B."/>
        </authorList>
    </citation>
    <scope>NUCLEOTIDE SEQUENCE [LARGE SCALE GENOMIC DNA]</scope>
    <source>
        <strain evidence="8">cv. Tanjil</strain>
        <tissue evidence="7">Whole plant</tissue>
    </source>
</reference>
<proteinExistence type="predicted"/>